<protein>
    <submittedName>
        <fullName evidence="2">GNAT family N-acetyltransferase</fullName>
    </submittedName>
</protein>
<feature type="domain" description="N-acetyltransferase" evidence="1">
    <location>
        <begin position="47"/>
        <end position="115"/>
    </location>
</feature>
<evidence type="ECO:0000313" key="2">
    <source>
        <dbReference type="EMBL" id="QXO17189.1"/>
    </source>
</evidence>
<dbReference type="EMBL" id="CP076643">
    <property type="protein sequence ID" value="QXO17189.1"/>
    <property type="molecule type" value="Genomic_DNA"/>
</dbReference>
<gene>
    <name evidence="2" type="ORF">KNV97_17535</name>
</gene>
<dbReference type="InterPro" id="IPR000182">
    <property type="entry name" value="GNAT_dom"/>
</dbReference>
<sequence length="144" mass="16617">MPTLNFEHIDPIKLPLVKRFYKQHYPGTKPKSDELMIGGYTEQGMKAIVRFRQVAKYRLLTGMVVDSRLRGDKIGSQLLSYCQQNVLQDKDYCFAYSHLEGFYQQAAFETIDSSQLPAELLGLFQRYSASGKDLIPMQFIPEIR</sequence>
<dbReference type="Proteomes" id="UP000694232">
    <property type="component" value="Chromosome 1"/>
</dbReference>
<reference evidence="2" key="1">
    <citation type="submission" date="2021-06" db="EMBL/GenBank/DDBJ databases">
        <title>Vibrio nov. sp., novel gut bacterium isolated from Yellow Sea oyster.</title>
        <authorList>
            <person name="Muhammad N."/>
            <person name="Nguyen T.H."/>
            <person name="Lee Y.-J."/>
            <person name="Ko J."/>
            <person name="Kim S.-G."/>
        </authorList>
    </citation>
    <scope>NUCLEOTIDE SEQUENCE</scope>
    <source>
        <strain evidence="2">OG9-811</strain>
    </source>
</reference>
<proteinExistence type="predicted"/>
<dbReference type="Pfam" id="PF13673">
    <property type="entry name" value="Acetyltransf_10"/>
    <property type="match status" value="1"/>
</dbReference>
<dbReference type="RefSeq" id="WP_218562446.1">
    <property type="nucleotide sequence ID" value="NZ_CP076643.1"/>
</dbReference>
<name>A0A975UAZ5_9VIBR</name>
<dbReference type="KEGG" id="vos:KNV97_17535"/>
<organism evidence="2 3">
    <name type="scientific">Vibrio ostreae</name>
    <dbReference type="NCBI Taxonomy" id="2841925"/>
    <lineage>
        <taxon>Bacteria</taxon>
        <taxon>Pseudomonadati</taxon>
        <taxon>Pseudomonadota</taxon>
        <taxon>Gammaproteobacteria</taxon>
        <taxon>Vibrionales</taxon>
        <taxon>Vibrionaceae</taxon>
        <taxon>Vibrio</taxon>
    </lineage>
</organism>
<evidence type="ECO:0000259" key="1">
    <source>
        <dbReference type="Pfam" id="PF13673"/>
    </source>
</evidence>
<keyword evidence="3" id="KW-1185">Reference proteome</keyword>
<evidence type="ECO:0000313" key="3">
    <source>
        <dbReference type="Proteomes" id="UP000694232"/>
    </source>
</evidence>
<dbReference type="AlphaFoldDB" id="A0A975UAZ5"/>
<accession>A0A975UAZ5</accession>